<evidence type="ECO:0000313" key="2">
    <source>
        <dbReference type="Proteomes" id="UP000033731"/>
    </source>
</evidence>
<reference evidence="1 2" key="1">
    <citation type="journal article" date="2015" name="Phytopathology">
        <title>Genomes of Candidatus Liberibacter solanacearum haplotype A from New Zealand and the USA suggest significant genome plasticity in the species.</title>
        <authorList>
            <person name="Thompson S.M."/>
            <person name="Johnson C.P."/>
            <person name="Lu A.Y."/>
            <person name="Frampton R.A."/>
            <person name="Sullivan K.L."/>
            <person name="Fiers M.W."/>
            <person name="Crowhurst R.N."/>
            <person name="Pitman A.R."/>
            <person name="Scott I."/>
            <person name="Gudmestad N.C."/>
            <person name="Smith G.R."/>
        </authorList>
    </citation>
    <scope>NUCLEOTIDE SEQUENCE [LARGE SCALE GENOMIC DNA]</scope>
    <source>
        <strain evidence="1 2">LsoNZ1</strain>
    </source>
</reference>
<accession>A0A0F4VMP9</accession>
<evidence type="ECO:0000313" key="1">
    <source>
        <dbReference type="EMBL" id="KJZ81967.1"/>
    </source>
</evidence>
<gene>
    <name evidence="1" type="ORF">DJ66_0697</name>
</gene>
<comment type="caution">
    <text evidence="1">The sequence shown here is derived from an EMBL/GenBank/DDBJ whole genome shotgun (WGS) entry which is preliminary data.</text>
</comment>
<keyword evidence="2" id="KW-1185">Reference proteome</keyword>
<organism evidence="1 2">
    <name type="scientific">Candidatus Liberibacter solanacearum</name>
    <dbReference type="NCBI Taxonomy" id="556287"/>
    <lineage>
        <taxon>Bacteria</taxon>
        <taxon>Pseudomonadati</taxon>
        <taxon>Pseudomonadota</taxon>
        <taxon>Alphaproteobacteria</taxon>
        <taxon>Hyphomicrobiales</taxon>
        <taxon>Rhizobiaceae</taxon>
        <taxon>Liberibacter</taxon>
    </lineage>
</organism>
<sequence>MLLIARLGPGFKPGFFFLILFKLLHLYKKFDFLFYAQYPLYKKLDFFLCSISIDL</sequence>
<proteinExistence type="predicted"/>
<protein>
    <submittedName>
        <fullName evidence="1">Uncharacterized protein</fullName>
    </submittedName>
</protein>
<dbReference type="PATRIC" id="fig|556287.9.peg.723"/>
<dbReference type="AlphaFoldDB" id="A0A0F4VMP9"/>
<name>A0A0F4VMP9_9HYPH</name>
<dbReference type="EMBL" id="JMTK01000002">
    <property type="protein sequence ID" value="KJZ81967.1"/>
    <property type="molecule type" value="Genomic_DNA"/>
</dbReference>
<dbReference type="Proteomes" id="UP000033731">
    <property type="component" value="Unassembled WGS sequence"/>
</dbReference>